<dbReference type="Gene3D" id="3.90.190.20">
    <property type="entry name" value="Mur ligase, C-terminal domain"/>
    <property type="match status" value="1"/>
</dbReference>
<dbReference type="InterPro" id="IPR036615">
    <property type="entry name" value="Mur_ligase_C_dom_sf"/>
</dbReference>
<feature type="domain" description="Mur ligase central" evidence="13">
    <location>
        <begin position="43"/>
        <end position="258"/>
    </location>
</feature>
<comment type="catalytic activity">
    <reaction evidence="10">
        <text>(6S)-5,6,7,8-tetrahydrofolyl-(gamma-L-Glu)(n) + L-glutamate + ATP = (6S)-5,6,7,8-tetrahydrofolyl-(gamma-L-Glu)(n+1) + ADP + phosphate + H(+)</text>
        <dbReference type="Rhea" id="RHEA:10580"/>
        <dbReference type="Rhea" id="RHEA-COMP:14738"/>
        <dbReference type="Rhea" id="RHEA-COMP:14740"/>
        <dbReference type="ChEBI" id="CHEBI:15378"/>
        <dbReference type="ChEBI" id="CHEBI:29985"/>
        <dbReference type="ChEBI" id="CHEBI:30616"/>
        <dbReference type="ChEBI" id="CHEBI:43474"/>
        <dbReference type="ChEBI" id="CHEBI:141005"/>
        <dbReference type="ChEBI" id="CHEBI:456216"/>
        <dbReference type="EC" id="6.3.2.17"/>
    </reaction>
</comment>
<evidence type="ECO:0000256" key="9">
    <source>
        <dbReference type="ARBA" id="ARBA00030592"/>
    </source>
</evidence>
<organism evidence="14 15">
    <name type="scientific">Fusobacterium necrophorum DJ-2</name>
    <dbReference type="NCBI Taxonomy" id="1441737"/>
    <lineage>
        <taxon>Bacteria</taxon>
        <taxon>Fusobacteriati</taxon>
        <taxon>Fusobacteriota</taxon>
        <taxon>Fusobacteriia</taxon>
        <taxon>Fusobacteriales</taxon>
        <taxon>Fusobacteriaceae</taxon>
        <taxon>Fusobacterium</taxon>
    </lineage>
</organism>
<keyword evidence="4 11" id="KW-0436">Ligase</keyword>
<dbReference type="GO" id="GO:0046872">
    <property type="term" value="F:metal ion binding"/>
    <property type="evidence" value="ECO:0007669"/>
    <property type="project" value="UniProtKB-KW"/>
</dbReference>
<feature type="domain" description="Mur ligase C-terminal" evidence="12">
    <location>
        <begin position="281"/>
        <end position="387"/>
    </location>
</feature>
<dbReference type="InterPro" id="IPR001645">
    <property type="entry name" value="Folylpolyglutamate_synth"/>
</dbReference>
<dbReference type="NCBIfam" id="TIGR01499">
    <property type="entry name" value="folC"/>
    <property type="match status" value="1"/>
</dbReference>
<evidence type="ECO:0000256" key="4">
    <source>
        <dbReference type="ARBA" id="ARBA00022598"/>
    </source>
</evidence>
<reference evidence="14 15" key="1">
    <citation type="submission" date="2014-01" db="EMBL/GenBank/DDBJ databases">
        <title>Comparative genomics of Fusobacterium necrophorum wild isolates.</title>
        <authorList>
            <person name="Kittichotirat W."/>
            <person name="Bumgarner R.E."/>
            <person name="Lawrence P."/>
        </authorList>
    </citation>
    <scope>NUCLEOTIDE SEQUENCE [LARGE SCALE GENOMIC DNA]</scope>
    <source>
        <strain evidence="14 15">DJ-2</strain>
    </source>
</reference>
<dbReference type="FunFam" id="3.40.1190.10:FF:000011">
    <property type="entry name" value="Folylpolyglutamate synthase/dihydrofolate synthase"/>
    <property type="match status" value="1"/>
</dbReference>
<keyword evidence="7 11" id="KW-0067">ATP-binding</keyword>
<comment type="cofactor">
    <cofactor evidence="1">
        <name>Mg(2+)</name>
        <dbReference type="ChEBI" id="CHEBI:18420"/>
    </cofactor>
</comment>
<name>A0AB73C2T0_9FUSO</name>
<dbReference type="InterPro" id="IPR036565">
    <property type="entry name" value="Mur-like_cat_sf"/>
</dbReference>
<protein>
    <recommendedName>
        <fullName evidence="3">tetrahydrofolate synthase</fullName>
        <ecNumber evidence="3">6.3.2.17</ecNumber>
    </recommendedName>
    <alternativeName>
        <fullName evidence="9">Tetrahydrofolylpolyglutamate synthase</fullName>
    </alternativeName>
</protein>
<evidence type="ECO:0000256" key="11">
    <source>
        <dbReference type="PIRNR" id="PIRNR001563"/>
    </source>
</evidence>
<accession>A0AB73C2T0</accession>
<dbReference type="GO" id="GO:0004326">
    <property type="term" value="F:tetrahydrofolylpolyglutamate synthase activity"/>
    <property type="evidence" value="ECO:0007669"/>
    <property type="project" value="UniProtKB-EC"/>
</dbReference>
<gene>
    <name evidence="14" type="ORF">FUSO8_06550</name>
</gene>
<sequence>MGGDIMMKIYSHSMFGIKLGLQNMERLCERLGHPERAYKIIHIAGTNGKGSTATTLEKILLEAGYRVGKYTSPHILKFNERIVANGVQISEEEIEYYYYQVEKIMKEEKIDATFFEITTAMMFSYFRDKGLDYVVLETGMGGRLDATNVSEATLCIITNVSLDHTEYLGDSIYKIAKEKAGIIKNCPKVIVADQQEEFLQAILEEKAELINVLNKYADAHYTLDFENFVTHIDIEGKQYRFSLFGDYQYHNFLCAYEAAKQLGISEDIIQKAAEKVRWECRFEVVSKEPLVILDGAHNPDGVRELVKIVKQHYQKREVAILTSILRDKDVKTMLEMMTEISDDILLTSLDDNPRGSTAEELFHIVNQPAIFSIEEDMKRAYDKLIKKNRKLNIICGSFYTLIKWKEEVQTDEIN</sequence>
<evidence type="ECO:0000313" key="14">
    <source>
        <dbReference type="EMBL" id="KDE72098.1"/>
    </source>
</evidence>
<evidence type="ECO:0000256" key="6">
    <source>
        <dbReference type="ARBA" id="ARBA00022741"/>
    </source>
</evidence>
<dbReference type="InterPro" id="IPR004101">
    <property type="entry name" value="Mur_ligase_C"/>
</dbReference>
<dbReference type="AlphaFoldDB" id="A0AB73C2T0"/>
<dbReference type="GO" id="GO:0008841">
    <property type="term" value="F:dihydrofolate synthase activity"/>
    <property type="evidence" value="ECO:0007669"/>
    <property type="project" value="TreeGrafter"/>
</dbReference>
<keyword evidence="6 11" id="KW-0547">Nucleotide-binding</keyword>
<keyword evidence="5" id="KW-0479">Metal-binding</keyword>
<dbReference type="Pfam" id="PF02875">
    <property type="entry name" value="Mur_ligase_C"/>
    <property type="match status" value="1"/>
</dbReference>
<evidence type="ECO:0000256" key="8">
    <source>
        <dbReference type="ARBA" id="ARBA00022842"/>
    </source>
</evidence>
<dbReference type="PANTHER" id="PTHR11136:SF0">
    <property type="entry name" value="DIHYDROFOLATE SYNTHETASE-RELATED"/>
    <property type="match status" value="1"/>
</dbReference>
<dbReference type="GO" id="GO:0005737">
    <property type="term" value="C:cytoplasm"/>
    <property type="evidence" value="ECO:0007669"/>
    <property type="project" value="TreeGrafter"/>
</dbReference>
<evidence type="ECO:0000256" key="2">
    <source>
        <dbReference type="ARBA" id="ARBA00008276"/>
    </source>
</evidence>
<dbReference type="EC" id="6.3.2.17" evidence="3"/>
<dbReference type="SUPFAM" id="SSF53244">
    <property type="entry name" value="MurD-like peptide ligases, peptide-binding domain"/>
    <property type="match status" value="1"/>
</dbReference>
<evidence type="ECO:0000256" key="10">
    <source>
        <dbReference type="ARBA" id="ARBA00047493"/>
    </source>
</evidence>
<evidence type="ECO:0000256" key="5">
    <source>
        <dbReference type="ARBA" id="ARBA00022723"/>
    </source>
</evidence>
<dbReference type="InterPro" id="IPR013221">
    <property type="entry name" value="Mur_ligase_cen"/>
</dbReference>
<dbReference type="EMBL" id="JAAH01000066">
    <property type="protein sequence ID" value="KDE72098.1"/>
    <property type="molecule type" value="Genomic_DNA"/>
</dbReference>
<dbReference type="Proteomes" id="UP000027058">
    <property type="component" value="Unassembled WGS sequence"/>
</dbReference>
<dbReference type="GO" id="GO:0005524">
    <property type="term" value="F:ATP binding"/>
    <property type="evidence" value="ECO:0007669"/>
    <property type="project" value="UniProtKB-KW"/>
</dbReference>
<dbReference type="SUPFAM" id="SSF53623">
    <property type="entry name" value="MurD-like peptide ligases, catalytic domain"/>
    <property type="match status" value="1"/>
</dbReference>
<evidence type="ECO:0000256" key="7">
    <source>
        <dbReference type="ARBA" id="ARBA00022840"/>
    </source>
</evidence>
<dbReference type="Pfam" id="PF08245">
    <property type="entry name" value="Mur_ligase_M"/>
    <property type="match status" value="1"/>
</dbReference>
<keyword evidence="8" id="KW-0460">Magnesium</keyword>
<evidence type="ECO:0000256" key="3">
    <source>
        <dbReference type="ARBA" id="ARBA00013025"/>
    </source>
</evidence>
<comment type="similarity">
    <text evidence="2 11">Belongs to the folylpolyglutamate synthase family.</text>
</comment>
<evidence type="ECO:0000313" key="15">
    <source>
        <dbReference type="Proteomes" id="UP000027058"/>
    </source>
</evidence>
<evidence type="ECO:0000259" key="12">
    <source>
        <dbReference type="Pfam" id="PF02875"/>
    </source>
</evidence>
<proteinExistence type="inferred from homology"/>
<dbReference type="InterPro" id="IPR018109">
    <property type="entry name" value="Folylpolyglutamate_synth_CS"/>
</dbReference>
<dbReference type="PIRSF" id="PIRSF001563">
    <property type="entry name" value="Folylpolyglu_synth"/>
    <property type="match status" value="1"/>
</dbReference>
<evidence type="ECO:0000259" key="13">
    <source>
        <dbReference type="Pfam" id="PF08245"/>
    </source>
</evidence>
<dbReference type="PANTHER" id="PTHR11136">
    <property type="entry name" value="FOLYLPOLYGLUTAMATE SYNTHASE-RELATED"/>
    <property type="match status" value="1"/>
</dbReference>
<dbReference type="Gene3D" id="3.40.1190.10">
    <property type="entry name" value="Mur-like, catalytic domain"/>
    <property type="match status" value="1"/>
</dbReference>
<dbReference type="PROSITE" id="PS01011">
    <property type="entry name" value="FOLYLPOLYGLU_SYNT_1"/>
    <property type="match status" value="1"/>
</dbReference>
<comment type="caution">
    <text evidence="14">The sequence shown here is derived from an EMBL/GenBank/DDBJ whole genome shotgun (WGS) entry which is preliminary data.</text>
</comment>
<evidence type="ECO:0000256" key="1">
    <source>
        <dbReference type="ARBA" id="ARBA00001946"/>
    </source>
</evidence>